<feature type="domain" description="MIR" evidence="4">
    <location>
        <begin position="260"/>
        <end position="317"/>
    </location>
</feature>
<feature type="domain" description="MIR" evidence="4">
    <location>
        <begin position="385"/>
        <end position="437"/>
    </location>
</feature>
<feature type="domain" description="MIR" evidence="4">
    <location>
        <begin position="325"/>
        <end position="381"/>
    </location>
</feature>
<dbReference type="SUPFAM" id="SSF82109">
    <property type="entry name" value="MIR domain"/>
    <property type="match status" value="1"/>
</dbReference>
<feature type="compositionally biased region" description="Low complexity" evidence="3">
    <location>
        <begin position="205"/>
        <end position="228"/>
    </location>
</feature>
<comment type="caution">
    <text evidence="5">The sequence shown here is derived from an EMBL/GenBank/DDBJ whole genome shotgun (WGS) entry which is preliminary data.</text>
</comment>
<organism evidence="5 6">
    <name type="scientific">Basidiobolus ranarum</name>
    <dbReference type="NCBI Taxonomy" id="34480"/>
    <lineage>
        <taxon>Eukaryota</taxon>
        <taxon>Fungi</taxon>
        <taxon>Fungi incertae sedis</taxon>
        <taxon>Zoopagomycota</taxon>
        <taxon>Entomophthoromycotina</taxon>
        <taxon>Basidiobolomycetes</taxon>
        <taxon>Basidiobolales</taxon>
        <taxon>Basidiobolaceae</taxon>
        <taxon>Basidiobolus</taxon>
    </lineage>
</organism>
<keyword evidence="2" id="KW-0677">Repeat</keyword>
<feature type="compositionally biased region" description="Basic and acidic residues" evidence="3">
    <location>
        <begin position="229"/>
        <end position="239"/>
    </location>
</feature>
<dbReference type="SMART" id="SM00472">
    <property type="entry name" value="MIR"/>
    <property type="match status" value="3"/>
</dbReference>
<dbReference type="Pfam" id="PF02815">
    <property type="entry name" value="MIR"/>
    <property type="match status" value="1"/>
</dbReference>
<dbReference type="PROSITE" id="PS50919">
    <property type="entry name" value="MIR"/>
    <property type="match status" value="3"/>
</dbReference>
<feature type="compositionally biased region" description="Polar residues" evidence="3">
    <location>
        <begin position="33"/>
        <end position="56"/>
    </location>
</feature>
<feature type="compositionally biased region" description="Polar residues" evidence="3">
    <location>
        <begin position="171"/>
        <end position="182"/>
    </location>
</feature>
<feature type="compositionally biased region" description="Polar residues" evidence="3">
    <location>
        <begin position="190"/>
        <end position="199"/>
    </location>
</feature>
<keyword evidence="1" id="KW-0732">Signal</keyword>
<dbReference type="PANTHER" id="PTHR46809:SF2">
    <property type="entry name" value="GH21273P"/>
    <property type="match status" value="1"/>
</dbReference>
<dbReference type="EMBL" id="JASJQH010007612">
    <property type="protein sequence ID" value="KAK9703751.1"/>
    <property type="molecule type" value="Genomic_DNA"/>
</dbReference>
<evidence type="ECO:0000259" key="4">
    <source>
        <dbReference type="PROSITE" id="PS50919"/>
    </source>
</evidence>
<name>A0ABR2VVD8_9FUNG</name>
<dbReference type="Gene3D" id="2.80.10.50">
    <property type="match status" value="1"/>
</dbReference>
<dbReference type="PANTHER" id="PTHR46809">
    <property type="entry name" value="STROMAL CELL-DERIVED FACTOR 2-LIKE PROTEIN"/>
    <property type="match status" value="1"/>
</dbReference>
<feature type="compositionally biased region" description="Gly residues" evidence="3">
    <location>
        <begin position="57"/>
        <end position="67"/>
    </location>
</feature>
<dbReference type="Proteomes" id="UP001479436">
    <property type="component" value="Unassembled WGS sequence"/>
</dbReference>
<dbReference type="InterPro" id="IPR036300">
    <property type="entry name" value="MIR_dom_sf"/>
</dbReference>
<feature type="compositionally biased region" description="Low complexity" evidence="3">
    <location>
        <begin position="68"/>
        <end position="95"/>
    </location>
</feature>
<feature type="region of interest" description="Disordered" evidence="3">
    <location>
        <begin position="1"/>
        <end position="126"/>
    </location>
</feature>
<sequence>MSNQPNMPQGGSNNSYGNNQSNHGSNQPGNGYGNNQTSYGGNQPGNGYSNNQTSQSGYGGNQPGNGYGNNQTSQSGYGGNHSNSGNNQPSSGSNSFANTPQGGGNFSNAPSGGYNKPMSKYQEDEDTKKNWKIGGGIAAGVLAAGAAAFGAKYYMDHQQGDNQEHAQIQENKPTNYGSNNAPLNPGESKPVSQNYQQHNQEQKSENQYQQQQQQNQHHQQQQQNQYQQQEHKSSSDSHRPSGAQGVTPHAYPLIEHHSGEEQIKIGSKIALTHNMTGRFLAHSQNAPTNDNGGSGQHLLYCSGWNVGSEEHWQVIPANGEVLVPGHPLEYGTYIRLRHVDTKRQAHSHNGLKALRSGQQEATGFGGETSSDNNDHWVVDRYGGGHGAWTASDIVTFRHAETGRYLHSHPEMLDDNRQEVTCGGDGRDENDKWRVCFH</sequence>
<dbReference type="InterPro" id="IPR016093">
    <property type="entry name" value="MIR_motif"/>
</dbReference>
<gene>
    <name evidence="5" type="ORF">K7432_010572</name>
</gene>
<keyword evidence="6" id="KW-1185">Reference proteome</keyword>
<proteinExistence type="predicted"/>
<feature type="region of interest" description="Disordered" evidence="3">
    <location>
        <begin position="171"/>
        <end position="249"/>
    </location>
</feature>
<evidence type="ECO:0000256" key="3">
    <source>
        <dbReference type="SAM" id="MobiDB-lite"/>
    </source>
</evidence>
<evidence type="ECO:0000256" key="1">
    <source>
        <dbReference type="ARBA" id="ARBA00022729"/>
    </source>
</evidence>
<feature type="compositionally biased region" description="Polar residues" evidence="3">
    <location>
        <begin position="96"/>
        <end position="110"/>
    </location>
</feature>
<reference evidence="5 6" key="1">
    <citation type="submission" date="2023-04" db="EMBL/GenBank/DDBJ databases">
        <title>Genome of Basidiobolus ranarum AG-B5.</title>
        <authorList>
            <person name="Stajich J.E."/>
            <person name="Carter-House D."/>
            <person name="Gryganskyi A."/>
        </authorList>
    </citation>
    <scope>NUCLEOTIDE SEQUENCE [LARGE SCALE GENOMIC DNA]</scope>
    <source>
        <strain evidence="5 6">AG-B5</strain>
    </source>
</reference>
<protein>
    <recommendedName>
        <fullName evidence="4">MIR domain-containing protein</fullName>
    </recommendedName>
</protein>
<evidence type="ECO:0000256" key="2">
    <source>
        <dbReference type="ARBA" id="ARBA00022737"/>
    </source>
</evidence>
<feature type="compositionally biased region" description="Low complexity" evidence="3">
    <location>
        <begin position="9"/>
        <end position="29"/>
    </location>
</feature>
<accession>A0ABR2VVD8</accession>
<evidence type="ECO:0000313" key="6">
    <source>
        <dbReference type="Proteomes" id="UP001479436"/>
    </source>
</evidence>
<evidence type="ECO:0000313" key="5">
    <source>
        <dbReference type="EMBL" id="KAK9703751.1"/>
    </source>
</evidence>